<dbReference type="EMBL" id="BIFS01000001">
    <property type="protein sequence ID" value="GCE21556.1"/>
    <property type="molecule type" value="Genomic_DNA"/>
</dbReference>
<evidence type="ECO:0000313" key="4">
    <source>
        <dbReference type="Proteomes" id="UP000287188"/>
    </source>
</evidence>
<dbReference type="AlphaFoldDB" id="A0A402AR27"/>
<evidence type="ECO:0008006" key="5">
    <source>
        <dbReference type="Google" id="ProtNLM"/>
    </source>
</evidence>
<protein>
    <recommendedName>
        <fullName evidence="5">D-arabinono-1,4-lactone oxidase C-terminal domain-containing protein</fullName>
    </recommendedName>
</protein>
<evidence type="ECO:0000313" key="3">
    <source>
        <dbReference type="EMBL" id="GCE21556.1"/>
    </source>
</evidence>
<evidence type="ECO:0000256" key="2">
    <source>
        <dbReference type="ARBA" id="ARBA00022827"/>
    </source>
</evidence>
<organism evidence="3 4">
    <name type="scientific">Dictyobacter kobayashii</name>
    <dbReference type="NCBI Taxonomy" id="2014872"/>
    <lineage>
        <taxon>Bacteria</taxon>
        <taxon>Bacillati</taxon>
        <taxon>Chloroflexota</taxon>
        <taxon>Ktedonobacteria</taxon>
        <taxon>Ktedonobacterales</taxon>
        <taxon>Dictyobacteraceae</taxon>
        <taxon>Dictyobacter</taxon>
    </lineage>
</organism>
<sequence>MELNYQIIPRTVHKLRELLLELMELVIAAGGRFYLAKDSLLTNSLYRRSIGDAAVEAFLQLKQIYDPDMLFQSNLFRRVLQVSGSEIGRGLAQIEL</sequence>
<dbReference type="Proteomes" id="UP000287188">
    <property type="component" value="Unassembled WGS sequence"/>
</dbReference>
<keyword evidence="1" id="KW-0285">Flavoprotein</keyword>
<dbReference type="SUPFAM" id="SSF55103">
    <property type="entry name" value="FAD-linked oxidases, C-terminal domain"/>
    <property type="match status" value="1"/>
</dbReference>
<proteinExistence type="predicted"/>
<keyword evidence="2" id="KW-0274">FAD</keyword>
<reference evidence="4" key="1">
    <citation type="submission" date="2018-12" db="EMBL/GenBank/DDBJ databases">
        <title>Tengunoibacter tsumagoiensis gen. nov., sp. nov., Dictyobacter kobayashii sp. nov., D. alpinus sp. nov., and D. joshuensis sp. nov. and description of Dictyobacteraceae fam. nov. within the order Ktedonobacterales isolated from Tengu-no-mugimeshi.</title>
        <authorList>
            <person name="Wang C.M."/>
            <person name="Zheng Y."/>
            <person name="Sakai Y."/>
            <person name="Toyoda A."/>
            <person name="Minakuchi Y."/>
            <person name="Abe K."/>
            <person name="Yokota A."/>
            <person name="Yabe S."/>
        </authorList>
    </citation>
    <scope>NUCLEOTIDE SEQUENCE [LARGE SCALE GENOMIC DNA]</scope>
    <source>
        <strain evidence="4">Uno11</strain>
    </source>
</reference>
<name>A0A402AR27_9CHLR</name>
<dbReference type="GO" id="GO:0050660">
    <property type="term" value="F:flavin adenine dinucleotide binding"/>
    <property type="evidence" value="ECO:0007669"/>
    <property type="project" value="InterPro"/>
</dbReference>
<comment type="caution">
    <text evidence="3">The sequence shown here is derived from an EMBL/GenBank/DDBJ whole genome shotgun (WGS) entry which is preliminary data.</text>
</comment>
<dbReference type="OrthoDB" id="9768764at2"/>
<gene>
    <name evidence="3" type="ORF">KDK_53560</name>
</gene>
<accession>A0A402AR27</accession>
<keyword evidence="4" id="KW-1185">Reference proteome</keyword>
<evidence type="ECO:0000256" key="1">
    <source>
        <dbReference type="ARBA" id="ARBA00022630"/>
    </source>
</evidence>
<dbReference type="RefSeq" id="WP_126553293.1">
    <property type="nucleotide sequence ID" value="NZ_BIFS01000001.1"/>
</dbReference>
<dbReference type="GO" id="GO:0003824">
    <property type="term" value="F:catalytic activity"/>
    <property type="evidence" value="ECO:0007669"/>
    <property type="project" value="InterPro"/>
</dbReference>
<dbReference type="InterPro" id="IPR016164">
    <property type="entry name" value="FAD-linked_Oxase-like_C"/>
</dbReference>